<reference evidence="1" key="1">
    <citation type="journal article" date="2014" name="Genome Announc.">
        <title>Draft Genome Sequence of Clostridium straminisolvens Strain JCM 21531T, Isolated from a Cellulose-Degrading Bacterial Community.</title>
        <authorList>
            <person name="Yuki M."/>
            <person name="Oshima K."/>
            <person name="Suda W."/>
            <person name="Sakamoto M."/>
            <person name="Kitamura K."/>
            <person name="Iida T."/>
            <person name="Hattori M."/>
            <person name="Ohkuma M."/>
        </authorList>
    </citation>
    <scope>NUCLEOTIDE SEQUENCE [LARGE SCALE GENOMIC DNA]</scope>
    <source>
        <strain evidence="1">JCM 21531</strain>
    </source>
</reference>
<organism evidence="1 2">
    <name type="scientific">Acetivibrio straminisolvens JCM 21531</name>
    <dbReference type="NCBI Taxonomy" id="1294263"/>
    <lineage>
        <taxon>Bacteria</taxon>
        <taxon>Bacillati</taxon>
        <taxon>Bacillota</taxon>
        <taxon>Clostridia</taxon>
        <taxon>Eubacteriales</taxon>
        <taxon>Oscillospiraceae</taxon>
        <taxon>Acetivibrio</taxon>
    </lineage>
</organism>
<dbReference type="EMBL" id="BAVR01000003">
    <property type="protein sequence ID" value="GAE87024.1"/>
    <property type="molecule type" value="Genomic_DNA"/>
</dbReference>
<dbReference type="STRING" id="1294263.JCM21531_364"/>
<dbReference type="Proteomes" id="UP000019109">
    <property type="component" value="Unassembled WGS sequence"/>
</dbReference>
<proteinExistence type="predicted"/>
<gene>
    <name evidence="1" type="ORF">JCM21531_364</name>
</gene>
<sequence>MKYVIIGNSTAAVGAVEGIRKIDMEGEITIISKELTMYIQDLLYRICCMVRPMRKE</sequence>
<keyword evidence="2" id="KW-1185">Reference proteome</keyword>
<dbReference type="Gene3D" id="3.50.50.60">
    <property type="entry name" value="FAD/NAD(P)-binding domain"/>
    <property type="match status" value="1"/>
</dbReference>
<comment type="caution">
    <text evidence="1">The sequence shown here is derived from an EMBL/GenBank/DDBJ whole genome shotgun (WGS) entry which is preliminary data.</text>
</comment>
<evidence type="ECO:0000313" key="1">
    <source>
        <dbReference type="EMBL" id="GAE87024.1"/>
    </source>
</evidence>
<dbReference type="AlphaFoldDB" id="W4V2S6"/>
<accession>W4V2S6</accession>
<protein>
    <submittedName>
        <fullName evidence="1">Nitrite reductase</fullName>
    </submittedName>
</protein>
<name>W4V2S6_9FIRM</name>
<evidence type="ECO:0000313" key="2">
    <source>
        <dbReference type="Proteomes" id="UP000019109"/>
    </source>
</evidence>
<dbReference type="InterPro" id="IPR036188">
    <property type="entry name" value="FAD/NAD-bd_sf"/>
</dbReference>